<proteinExistence type="predicted"/>
<protein>
    <submittedName>
        <fullName evidence="1">Uncharacterized protein</fullName>
    </submittedName>
</protein>
<evidence type="ECO:0000313" key="1">
    <source>
        <dbReference type="EMBL" id="ELR71882.1"/>
    </source>
</evidence>
<dbReference type="Proteomes" id="UP000011135">
    <property type="component" value="Unassembled WGS sequence"/>
</dbReference>
<name>L8JXD6_9BACT</name>
<gene>
    <name evidence="1" type="ORF">C900_02257</name>
</gene>
<organism evidence="1 2">
    <name type="scientific">Fulvivirga imtechensis AK7</name>
    <dbReference type="NCBI Taxonomy" id="1237149"/>
    <lineage>
        <taxon>Bacteria</taxon>
        <taxon>Pseudomonadati</taxon>
        <taxon>Bacteroidota</taxon>
        <taxon>Cytophagia</taxon>
        <taxon>Cytophagales</taxon>
        <taxon>Fulvivirgaceae</taxon>
        <taxon>Fulvivirga</taxon>
    </lineage>
</organism>
<dbReference type="STRING" id="1237149.C900_02257"/>
<sequence length="49" mass="5546">MKNETDITILIDIDDFSVAVAGLCFIKKEKWKVEAGQAYTLSDERLLTI</sequence>
<accession>L8JXD6</accession>
<dbReference type="EMBL" id="AMZN01000032">
    <property type="protein sequence ID" value="ELR71882.1"/>
    <property type="molecule type" value="Genomic_DNA"/>
</dbReference>
<reference evidence="1 2" key="1">
    <citation type="submission" date="2012-12" db="EMBL/GenBank/DDBJ databases">
        <title>Genome assembly of Fulvivirga imtechensis AK7.</title>
        <authorList>
            <person name="Nupur N."/>
            <person name="Khatri I."/>
            <person name="Kumar R."/>
            <person name="Subramanian S."/>
            <person name="Pinnaka A."/>
        </authorList>
    </citation>
    <scope>NUCLEOTIDE SEQUENCE [LARGE SCALE GENOMIC DNA]</scope>
    <source>
        <strain evidence="1 2">AK7</strain>
    </source>
</reference>
<dbReference type="AlphaFoldDB" id="L8JXD6"/>
<keyword evidence="2" id="KW-1185">Reference proteome</keyword>
<evidence type="ECO:0000313" key="2">
    <source>
        <dbReference type="Proteomes" id="UP000011135"/>
    </source>
</evidence>
<comment type="caution">
    <text evidence="1">The sequence shown here is derived from an EMBL/GenBank/DDBJ whole genome shotgun (WGS) entry which is preliminary data.</text>
</comment>